<accession>A0A0E9TM33</accession>
<name>A0A0E9TM33_ANGAN</name>
<protein>
    <submittedName>
        <fullName evidence="1">Uncharacterized protein</fullName>
    </submittedName>
</protein>
<reference evidence="1" key="1">
    <citation type="submission" date="2014-11" db="EMBL/GenBank/DDBJ databases">
        <authorList>
            <person name="Amaro Gonzalez C."/>
        </authorList>
    </citation>
    <scope>NUCLEOTIDE SEQUENCE</scope>
</reference>
<reference evidence="1" key="2">
    <citation type="journal article" date="2015" name="Fish Shellfish Immunol.">
        <title>Early steps in the European eel (Anguilla anguilla)-Vibrio vulnificus interaction in the gills: Role of the RtxA13 toxin.</title>
        <authorList>
            <person name="Callol A."/>
            <person name="Pajuelo D."/>
            <person name="Ebbesson L."/>
            <person name="Teles M."/>
            <person name="MacKenzie S."/>
            <person name="Amaro C."/>
        </authorList>
    </citation>
    <scope>NUCLEOTIDE SEQUENCE</scope>
</reference>
<sequence length="17" mass="1872">MAILFIQVCSISSFSII</sequence>
<evidence type="ECO:0000313" key="1">
    <source>
        <dbReference type="EMBL" id="JAH53915.1"/>
    </source>
</evidence>
<dbReference type="EMBL" id="GBXM01054662">
    <property type="protein sequence ID" value="JAH53915.1"/>
    <property type="molecule type" value="Transcribed_RNA"/>
</dbReference>
<dbReference type="AlphaFoldDB" id="A0A0E9TM33"/>
<proteinExistence type="predicted"/>
<organism evidence="1">
    <name type="scientific">Anguilla anguilla</name>
    <name type="common">European freshwater eel</name>
    <name type="synonym">Muraena anguilla</name>
    <dbReference type="NCBI Taxonomy" id="7936"/>
    <lineage>
        <taxon>Eukaryota</taxon>
        <taxon>Metazoa</taxon>
        <taxon>Chordata</taxon>
        <taxon>Craniata</taxon>
        <taxon>Vertebrata</taxon>
        <taxon>Euteleostomi</taxon>
        <taxon>Actinopterygii</taxon>
        <taxon>Neopterygii</taxon>
        <taxon>Teleostei</taxon>
        <taxon>Anguilliformes</taxon>
        <taxon>Anguillidae</taxon>
        <taxon>Anguilla</taxon>
    </lineage>
</organism>